<evidence type="ECO:0000259" key="2">
    <source>
        <dbReference type="PROSITE" id="PS50975"/>
    </source>
</evidence>
<dbReference type="Pfam" id="PF14398">
    <property type="entry name" value="ATPgrasp_YheCD"/>
    <property type="match status" value="1"/>
</dbReference>
<dbReference type="InterPro" id="IPR011761">
    <property type="entry name" value="ATP-grasp"/>
</dbReference>
<dbReference type="Gene3D" id="3.30.470.20">
    <property type="entry name" value="ATP-grasp fold, B domain"/>
    <property type="match status" value="1"/>
</dbReference>
<proteinExistence type="predicted"/>
<dbReference type="PROSITE" id="PS50975">
    <property type="entry name" value="ATP_GRASP"/>
    <property type="match status" value="1"/>
</dbReference>
<reference evidence="4" key="1">
    <citation type="journal article" date="2019" name="Int. J. Syst. Evol. Microbiol.">
        <title>The Global Catalogue of Microorganisms (GCM) 10K type strain sequencing project: providing services to taxonomists for standard genome sequencing and annotation.</title>
        <authorList>
            <consortium name="The Broad Institute Genomics Platform"/>
            <consortium name="The Broad Institute Genome Sequencing Center for Infectious Disease"/>
            <person name="Wu L."/>
            <person name="Ma J."/>
        </authorList>
    </citation>
    <scope>NUCLEOTIDE SEQUENCE [LARGE SCALE GENOMIC DNA]</scope>
    <source>
        <strain evidence="4">CGMCC 1.13574</strain>
    </source>
</reference>
<keyword evidence="1" id="KW-0067">ATP-binding</keyword>
<evidence type="ECO:0000313" key="3">
    <source>
        <dbReference type="EMBL" id="MFD2171243.1"/>
    </source>
</evidence>
<dbReference type="RefSeq" id="WP_386047889.1">
    <property type="nucleotide sequence ID" value="NZ_JBHUIO010000009.1"/>
</dbReference>
<gene>
    <name evidence="3" type="ORF">ACFSOY_14840</name>
</gene>
<keyword evidence="4" id="KW-1185">Reference proteome</keyword>
<organism evidence="3 4">
    <name type="scientific">Tumebacillus lipolyticus</name>
    <dbReference type="NCBI Taxonomy" id="1280370"/>
    <lineage>
        <taxon>Bacteria</taxon>
        <taxon>Bacillati</taxon>
        <taxon>Bacillota</taxon>
        <taxon>Bacilli</taxon>
        <taxon>Bacillales</taxon>
        <taxon>Alicyclobacillaceae</taxon>
        <taxon>Tumebacillus</taxon>
    </lineage>
</organism>
<accession>A0ABW4ZZM8</accession>
<keyword evidence="1" id="KW-0547">Nucleotide-binding</keyword>
<name>A0ABW4ZZM8_9BACL</name>
<sequence length="462" mass="52970">MSDIVLGTCEITAWRGRDELIVTLPKKWQAYLRKEQGREEMVLRAGNRRVTVRVSYQSRQDVQMTVAVRRALLLPLGAVSVRAVEGELHFGPFVGVYALPSDEPGNLFGEMTSLLQDMTKIAALEGVALYVFLPGEIDWKAGVARCYAYKDKEGKQSWVRTKRPLPDLILPKIMGKPLRWRERIRFDLGQIGQRVPCGTFSMATGHKWEVHRTLMQQDATRRFLPETRLVRSPEDVEELLARHRIVYVKPCYGTQGYSIYRLSLKAQHVRIQYTKHKRTLTHQLKRSGEKWRSFLRKRFCGRRSFLVQQGIELLTDRGGGPVDFRWLIQKDGQNRWEITARVARVGNFDAITTNLHTGGRAVHAPDLLRQNGFDEEKSLRQVLDKLDEASLLIARQIEEKAGRIGELGIDFGVTKRGDVYMIEINPRPGRQMLKQTSSEVRALSLQRNLEYAKYTTGFAPPT</sequence>
<evidence type="ECO:0000313" key="4">
    <source>
        <dbReference type="Proteomes" id="UP001597343"/>
    </source>
</evidence>
<protein>
    <submittedName>
        <fullName evidence="3">YheC/YheD family protein</fullName>
    </submittedName>
</protein>
<dbReference type="EMBL" id="JBHUIO010000009">
    <property type="protein sequence ID" value="MFD2171243.1"/>
    <property type="molecule type" value="Genomic_DNA"/>
</dbReference>
<comment type="caution">
    <text evidence="3">The sequence shown here is derived from an EMBL/GenBank/DDBJ whole genome shotgun (WGS) entry which is preliminary data.</text>
</comment>
<dbReference type="Proteomes" id="UP001597343">
    <property type="component" value="Unassembled WGS sequence"/>
</dbReference>
<evidence type="ECO:0000256" key="1">
    <source>
        <dbReference type="PROSITE-ProRule" id="PRU00409"/>
    </source>
</evidence>
<dbReference type="InterPro" id="IPR026838">
    <property type="entry name" value="YheC/D"/>
</dbReference>
<dbReference type="SUPFAM" id="SSF56059">
    <property type="entry name" value="Glutathione synthetase ATP-binding domain-like"/>
    <property type="match status" value="1"/>
</dbReference>
<feature type="domain" description="ATP-grasp" evidence="2">
    <location>
        <begin position="393"/>
        <end position="454"/>
    </location>
</feature>